<gene>
    <name evidence="1" type="ORF">EF807_01390</name>
</gene>
<reference evidence="1 2" key="1">
    <citation type="journal article" date="2019" name="Nat. Microbiol.">
        <title>Wide diversity of methane and short-chain alkane metabolisms in uncultured archaea.</title>
        <authorList>
            <person name="Borrel G."/>
            <person name="Adam P.S."/>
            <person name="McKay L.J."/>
            <person name="Chen L.X."/>
            <person name="Sierra-Garcia I.N."/>
            <person name="Sieber C.M."/>
            <person name="Letourneur Q."/>
            <person name="Ghozlane A."/>
            <person name="Andersen G.L."/>
            <person name="Li W.J."/>
            <person name="Hallam S.J."/>
            <person name="Muyzer G."/>
            <person name="de Oliveira V.M."/>
            <person name="Inskeep W.P."/>
            <person name="Banfield J.F."/>
            <person name="Gribaldo S."/>
        </authorList>
    </citation>
    <scope>NUCLEOTIDE SEQUENCE [LARGE SCALE GENOMIC DNA]</scope>
    <source>
        <strain evidence="1">NM1b</strain>
    </source>
</reference>
<organism evidence="1 2">
    <name type="scientific">Candidatus Methanolliviera hydrocarbonicum</name>
    <dbReference type="NCBI Taxonomy" id="2491085"/>
    <lineage>
        <taxon>Archaea</taxon>
        <taxon>Methanobacteriati</taxon>
        <taxon>Methanobacteriota</taxon>
        <taxon>Candidatus Methanoliparia</taxon>
        <taxon>Candidatus Methanoliparales</taxon>
        <taxon>Candidatus Methanollivieraceae</taxon>
        <taxon>Candidatus Methanolliviera</taxon>
    </lineage>
</organism>
<evidence type="ECO:0000313" key="2">
    <source>
        <dbReference type="Proteomes" id="UP000320766"/>
    </source>
</evidence>
<proteinExistence type="predicted"/>
<protein>
    <submittedName>
        <fullName evidence="1">Uncharacterized protein</fullName>
    </submittedName>
</protein>
<dbReference type="AlphaFoldDB" id="A0A520KYH6"/>
<sequence length="125" mass="14974">MNIDDLKKLDNLTLLKIGLSATEMLKKESTRKRHSSTEEDYDEIIETCYRELSKRREGEKNKFRRHIINLSYKKLMEMVREYVVDNPKVSSECYNELLWRRRLDELRGHVEIKTALQKLEEILSG</sequence>
<name>A0A520KYH6_9EURY</name>
<evidence type="ECO:0000313" key="1">
    <source>
        <dbReference type="EMBL" id="RZN72626.1"/>
    </source>
</evidence>
<dbReference type="Proteomes" id="UP000320766">
    <property type="component" value="Unassembled WGS sequence"/>
</dbReference>
<comment type="caution">
    <text evidence="1">The sequence shown here is derived from an EMBL/GenBank/DDBJ whole genome shotgun (WGS) entry which is preliminary data.</text>
</comment>
<accession>A0A520KYH6</accession>
<dbReference type="EMBL" id="RXIL01000027">
    <property type="protein sequence ID" value="RZN72626.1"/>
    <property type="molecule type" value="Genomic_DNA"/>
</dbReference>